<evidence type="ECO:0000256" key="11">
    <source>
        <dbReference type="ARBA" id="ARBA00061004"/>
    </source>
</evidence>
<evidence type="ECO:0000256" key="6">
    <source>
        <dbReference type="ARBA" id="ARBA00022737"/>
    </source>
</evidence>
<evidence type="ECO:0000256" key="10">
    <source>
        <dbReference type="ARBA" id="ARBA00023186"/>
    </source>
</evidence>
<evidence type="ECO:0000256" key="8">
    <source>
        <dbReference type="ARBA" id="ARBA00022833"/>
    </source>
</evidence>
<organism evidence="17 18">
    <name type="scientific">Halanaerobium hydrogeniformans</name>
    <name type="common">Halanaerobium sp. (strain sapolanicus)</name>
    <dbReference type="NCBI Taxonomy" id="656519"/>
    <lineage>
        <taxon>Bacteria</taxon>
        <taxon>Bacillati</taxon>
        <taxon>Bacillota</taxon>
        <taxon>Clostridia</taxon>
        <taxon>Halanaerobiales</taxon>
        <taxon>Halanaerobiaceae</taxon>
        <taxon>Halanaerobium</taxon>
    </lineage>
</organism>
<dbReference type="GO" id="GO:0042026">
    <property type="term" value="P:protein refolding"/>
    <property type="evidence" value="ECO:0007669"/>
    <property type="project" value="TreeGrafter"/>
</dbReference>
<name>E4RIN6_HALHG</name>
<feature type="repeat" description="CXXCXGXG motif" evidence="13">
    <location>
        <begin position="162"/>
        <end position="169"/>
    </location>
</feature>
<dbReference type="Gene3D" id="1.10.287.110">
    <property type="entry name" value="DnaJ domain"/>
    <property type="match status" value="1"/>
</dbReference>
<feature type="domain" description="CR-type" evidence="16">
    <location>
        <begin position="132"/>
        <end position="214"/>
    </location>
</feature>
<dbReference type="SUPFAM" id="SSF46565">
    <property type="entry name" value="Chaperone J-domain"/>
    <property type="match status" value="1"/>
</dbReference>
<keyword evidence="18" id="KW-1185">Reference proteome</keyword>
<dbReference type="PROSITE" id="PS50076">
    <property type="entry name" value="DNAJ_2"/>
    <property type="match status" value="1"/>
</dbReference>
<dbReference type="InterPro" id="IPR036869">
    <property type="entry name" value="J_dom_sf"/>
</dbReference>
<dbReference type="GO" id="GO:0009408">
    <property type="term" value="P:response to heat"/>
    <property type="evidence" value="ECO:0007669"/>
    <property type="project" value="InterPro"/>
</dbReference>
<feature type="binding site" evidence="13">
    <location>
        <position position="162"/>
    </location>
    <ligand>
        <name>Zn(2+)</name>
        <dbReference type="ChEBI" id="CHEBI:29105"/>
        <label>2</label>
    </ligand>
</feature>
<reference evidence="17 18" key="1">
    <citation type="submission" date="2010-11" db="EMBL/GenBank/DDBJ databases">
        <title>Complete sequence of Halanaerobium sp. sapolanicus.</title>
        <authorList>
            <consortium name="US DOE Joint Genome Institute"/>
            <person name="Lucas S."/>
            <person name="Copeland A."/>
            <person name="Lapidus A."/>
            <person name="Cheng J.-F."/>
            <person name="Bruce D."/>
            <person name="Goodwin L."/>
            <person name="Pitluck S."/>
            <person name="Davenport K."/>
            <person name="Detter J.C."/>
            <person name="Han C."/>
            <person name="Tapia R."/>
            <person name="Land M."/>
            <person name="Hauser L."/>
            <person name="Jeffries C."/>
            <person name="Kyrpides N."/>
            <person name="Ivanova N."/>
            <person name="Mikhailova N."/>
            <person name="Begemann M.B."/>
            <person name="Mormile M.R."/>
            <person name="Wall J.D."/>
            <person name="Elias D.A."/>
            <person name="Woyke T."/>
        </authorList>
    </citation>
    <scope>NUCLEOTIDE SEQUENCE [LARGE SCALE GENOMIC DNA]</scope>
    <source>
        <strain evidence="18">sapolanicus</strain>
    </source>
</reference>
<dbReference type="InterPro" id="IPR002939">
    <property type="entry name" value="DnaJ_C"/>
</dbReference>
<feature type="domain" description="J" evidence="15">
    <location>
        <begin position="5"/>
        <end position="70"/>
    </location>
</feature>
<evidence type="ECO:0000256" key="13">
    <source>
        <dbReference type="HAMAP-Rule" id="MF_01152"/>
    </source>
</evidence>
<dbReference type="PROSITE" id="PS51188">
    <property type="entry name" value="ZF_CR"/>
    <property type="match status" value="1"/>
</dbReference>
<comment type="cofactor">
    <cofactor evidence="13">
        <name>Zn(2+)</name>
        <dbReference type="ChEBI" id="CHEBI:29105"/>
    </cofactor>
    <text evidence="13">Binds 2 Zn(2+) ions per monomer.</text>
</comment>
<dbReference type="AlphaFoldDB" id="E4RIN6"/>
<feature type="binding site" evidence="13">
    <location>
        <position position="202"/>
    </location>
    <ligand>
        <name>Zn(2+)</name>
        <dbReference type="ChEBI" id="CHEBI:29105"/>
        <label>1</label>
    </ligand>
</feature>
<comment type="subcellular location">
    <subcellularLocation>
        <location evidence="1 13">Cytoplasm</location>
    </subcellularLocation>
</comment>
<dbReference type="KEGG" id="has:Halsa_1683"/>
<dbReference type="SUPFAM" id="SSF57938">
    <property type="entry name" value="DnaJ/Hsp40 cysteine-rich domain"/>
    <property type="match status" value="1"/>
</dbReference>
<keyword evidence="3 13" id="KW-0963">Cytoplasm</keyword>
<dbReference type="GO" id="GO:0031072">
    <property type="term" value="F:heat shock protein binding"/>
    <property type="evidence" value="ECO:0007669"/>
    <property type="project" value="InterPro"/>
</dbReference>
<comment type="subunit">
    <text evidence="2 13">Homodimer.</text>
</comment>
<accession>E4RIN6</accession>
<keyword evidence="7 13" id="KW-0863">Zinc-finger</keyword>
<comment type="domain">
    <text evidence="13">The J domain is necessary and sufficient to stimulate DnaK ATPase activity. Zinc center 1 plays an important role in the autonomous, DnaK-independent chaperone activity of DnaJ. Zinc center 2 is essential for interaction with DnaK and for DnaJ activity.</text>
</comment>
<reference evidence="17 18" key="2">
    <citation type="journal article" date="2011" name="J. Bacteriol.">
        <title>Complete Genome Sequence of the Haloalkaliphilic, Hydrogen Producing Halanaerobium hydrogenoformans.</title>
        <authorList>
            <person name="Brown S.D."/>
            <person name="Begemann M.B."/>
            <person name="Mormile M.R."/>
            <person name="Wall J.D."/>
            <person name="Han C.S."/>
            <person name="Goodwin L.A."/>
            <person name="Pitluck S."/>
            <person name="Land M.L."/>
            <person name="Hauser L.J."/>
            <person name="Elias D.A."/>
        </authorList>
    </citation>
    <scope>NUCLEOTIDE SEQUENCE [LARGE SCALE GENOMIC DNA]</scope>
    <source>
        <strain evidence="18">sapolanicus</strain>
    </source>
</reference>
<dbReference type="CDD" id="cd06257">
    <property type="entry name" value="DnaJ"/>
    <property type="match status" value="1"/>
</dbReference>
<evidence type="ECO:0000259" key="15">
    <source>
        <dbReference type="PROSITE" id="PS50076"/>
    </source>
</evidence>
<evidence type="ECO:0000256" key="4">
    <source>
        <dbReference type="ARBA" id="ARBA00022705"/>
    </source>
</evidence>
<dbReference type="SUPFAM" id="SSF49493">
    <property type="entry name" value="HSP40/DnaJ peptide-binding domain"/>
    <property type="match status" value="2"/>
</dbReference>
<dbReference type="FunFam" id="2.60.260.20:FF:000004">
    <property type="entry name" value="Molecular chaperone DnaJ"/>
    <property type="match status" value="1"/>
</dbReference>
<dbReference type="Gene3D" id="2.10.230.10">
    <property type="entry name" value="Heat shock protein DnaJ, cysteine-rich domain"/>
    <property type="match status" value="1"/>
</dbReference>
<dbReference type="FunFam" id="1.10.287.110:FF:000031">
    <property type="entry name" value="Molecular chaperone DnaJ"/>
    <property type="match status" value="1"/>
</dbReference>
<dbReference type="GO" id="GO:0008270">
    <property type="term" value="F:zinc ion binding"/>
    <property type="evidence" value="ECO:0007669"/>
    <property type="project" value="UniProtKB-UniRule"/>
</dbReference>
<feature type="binding site" evidence="13">
    <location>
        <position position="145"/>
    </location>
    <ligand>
        <name>Zn(2+)</name>
        <dbReference type="ChEBI" id="CHEBI:29105"/>
        <label>1</label>
    </ligand>
</feature>
<dbReference type="Pfam" id="PF00684">
    <property type="entry name" value="DnaJ_CXXCXGXG"/>
    <property type="match status" value="1"/>
</dbReference>
<dbReference type="PROSITE" id="PS00636">
    <property type="entry name" value="DNAJ_1"/>
    <property type="match status" value="1"/>
</dbReference>
<dbReference type="GO" id="GO:0006260">
    <property type="term" value="P:DNA replication"/>
    <property type="evidence" value="ECO:0007669"/>
    <property type="project" value="UniProtKB-KW"/>
</dbReference>
<dbReference type="EMBL" id="CP002304">
    <property type="protein sequence ID" value="ADQ15106.1"/>
    <property type="molecule type" value="Genomic_DNA"/>
</dbReference>
<gene>
    <name evidence="13" type="primary">dnaJ</name>
    <name evidence="17" type="ordered locus">Halsa_1683</name>
</gene>
<comment type="similarity">
    <text evidence="11 13">Belongs to the DnaJ family.</text>
</comment>
<feature type="repeat" description="CXXCXGXG motif" evidence="13">
    <location>
        <begin position="145"/>
        <end position="152"/>
    </location>
</feature>
<comment type="function">
    <text evidence="13">Participates actively in the response to hyperosmotic and heat shock by preventing the aggregation of stress-denatured proteins and by disaggregating proteins, also in an autonomous, DnaK-independent fashion. Unfolded proteins bind initially to DnaJ; upon interaction with the DnaJ-bound protein, DnaK hydrolyzes its bound ATP, resulting in the formation of a stable complex. GrpE releases ADP from DnaK; ATP binding to DnaK triggers the release of the substrate protein, thus completing the reaction cycle. Several rounds of ATP-dependent interactions between DnaJ, DnaK and GrpE are required for fully efficient folding. Also involved, together with DnaK and GrpE, in the DNA replication of plasmids through activation of initiation proteins.</text>
</comment>
<dbReference type="CDD" id="cd10719">
    <property type="entry name" value="DnaJ_zf"/>
    <property type="match status" value="1"/>
</dbReference>
<feature type="binding site" evidence="13">
    <location>
        <position position="205"/>
    </location>
    <ligand>
        <name>Zn(2+)</name>
        <dbReference type="ChEBI" id="CHEBI:29105"/>
        <label>1</label>
    </ligand>
</feature>
<feature type="binding site" evidence="13">
    <location>
        <position position="191"/>
    </location>
    <ligand>
        <name>Zn(2+)</name>
        <dbReference type="ChEBI" id="CHEBI:29105"/>
        <label>2</label>
    </ligand>
</feature>
<dbReference type="PANTHER" id="PTHR43096">
    <property type="entry name" value="DNAJ HOMOLOG 1, MITOCHONDRIAL-RELATED"/>
    <property type="match status" value="1"/>
</dbReference>
<dbReference type="PRINTS" id="PR00625">
    <property type="entry name" value="JDOMAIN"/>
</dbReference>
<proteinExistence type="inferred from homology"/>
<evidence type="ECO:0000256" key="7">
    <source>
        <dbReference type="ARBA" id="ARBA00022771"/>
    </source>
</evidence>
<dbReference type="InterPro" id="IPR012724">
    <property type="entry name" value="DnaJ"/>
</dbReference>
<dbReference type="SMART" id="SM00271">
    <property type="entry name" value="DnaJ"/>
    <property type="match status" value="1"/>
</dbReference>
<evidence type="ECO:0000313" key="17">
    <source>
        <dbReference type="EMBL" id="ADQ15106.1"/>
    </source>
</evidence>
<protein>
    <recommendedName>
        <fullName evidence="12 13">Chaperone protein DnaJ</fullName>
    </recommendedName>
</protein>
<evidence type="ECO:0000313" key="18">
    <source>
        <dbReference type="Proteomes" id="UP000007434"/>
    </source>
</evidence>
<dbReference type="NCBIfam" id="NF008035">
    <property type="entry name" value="PRK10767.1"/>
    <property type="match status" value="1"/>
</dbReference>
<keyword evidence="9 13" id="KW-0346">Stress response</keyword>
<dbReference type="InterPro" id="IPR008971">
    <property type="entry name" value="HSP40/DnaJ_pept-bd"/>
</dbReference>
<dbReference type="GO" id="GO:0051082">
    <property type="term" value="F:unfolded protein binding"/>
    <property type="evidence" value="ECO:0007669"/>
    <property type="project" value="UniProtKB-UniRule"/>
</dbReference>
<keyword evidence="5 13" id="KW-0479">Metal-binding</keyword>
<dbReference type="InterPro" id="IPR036410">
    <property type="entry name" value="HSP_DnaJ_Cys-rich_dom_sf"/>
</dbReference>
<dbReference type="InterPro" id="IPR001305">
    <property type="entry name" value="HSP_DnaJ_Cys-rich_dom"/>
</dbReference>
<dbReference type="Pfam" id="PF00226">
    <property type="entry name" value="DnaJ"/>
    <property type="match status" value="1"/>
</dbReference>
<sequence length="374" mass="41503">MAQKDYYEILGVSRDADQSEIKKAYRKLAKKYHPDMNQDGEDTSDKFKEISEAYEILSDPDKRSRYDQYGHSGINENDFNFDDFARGGFGGLDDLFNMFGFGGGGSRRQSGPKRGADLQYRMEISFEEAAFGGKKEIRLPREEECNHCQGSGAEPGSDVKTCPDCHGQGQVRTSKQTPFGQFTQSRVCPTCRGEGKIISEPCTKCNGSGKVRKQRKLTVNIPEGVDTGTRLRMAGEGQAGEKGGPSGDLYIIIDVQDHDIFDRKGDDLYCEVPISFVQAALGDKIKVPTLEGKVQFDIPEGTQPGTTFRLKNKGISHLNGYGRGDQYIKVKVIIPKDLDSQQKDLLTKFAEISGEEINPEHKGFLKKIKDALNV</sequence>
<dbReference type="GO" id="GO:0005524">
    <property type="term" value="F:ATP binding"/>
    <property type="evidence" value="ECO:0007669"/>
    <property type="project" value="InterPro"/>
</dbReference>
<dbReference type="OrthoDB" id="9779889at2"/>
<feature type="binding site" evidence="13">
    <location>
        <position position="188"/>
    </location>
    <ligand>
        <name>Zn(2+)</name>
        <dbReference type="ChEBI" id="CHEBI:29105"/>
        <label>2</label>
    </ligand>
</feature>
<evidence type="ECO:0000256" key="2">
    <source>
        <dbReference type="ARBA" id="ARBA00011738"/>
    </source>
</evidence>
<keyword evidence="4 13" id="KW-0235">DNA replication</keyword>
<dbReference type="eggNOG" id="COG0484">
    <property type="taxonomic scope" value="Bacteria"/>
</dbReference>
<keyword evidence="8 13" id="KW-0862">Zinc</keyword>
<dbReference type="InterPro" id="IPR001623">
    <property type="entry name" value="DnaJ_domain"/>
</dbReference>
<feature type="zinc finger region" description="CR-type" evidence="14">
    <location>
        <begin position="132"/>
        <end position="214"/>
    </location>
</feature>
<dbReference type="Pfam" id="PF01556">
    <property type="entry name" value="DnaJ_C"/>
    <property type="match status" value="1"/>
</dbReference>
<dbReference type="Gene3D" id="2.60.260.20">
    <property type="entry name" value="Urease metallochaperone UreE, N-terminal domain"/>
    <property type="match status" value="2"/>
</dbReference>
<dbReference type="HAMAP" id="MF_01152">
    <property type="entry name" value="DnaJ"/>
    <property type="match status" value="1"/>
</dbReference>
<evidence type="ECO:0000256" key="1">
    <source>
        <dbReference type="ARBA" id="ARBA00004496"/>
    </source>
</evidence>
<dbReference type="RefSeq" id="WP_013406183.1">
    <property type="nucleotide sequence ID" value="NC_014654.1"/>
</dbReference>
<feature type="repeat" description="CXXCXGXG motif" evidence="13">
    <location>
        <begin position="188"/>
        <end position="195"/>
    </location>
</feature>
<dbReference type="HOGENOM" id="CLU_017633_0_7_9"/>
<evidence type="ECO:0000256" key="5">
    <source>
        <dbReference type="ARBA" id="ARBA00022723"/>
    </source>
</evidence>
<dbReference type="FunFam" id="2.10.230.10:FF:000002">
    <property type="entry name" value="Molecular chaperone DnaJ"/>
    <property type="match status" value="1"/>
</dbReference>
<dbReference type="CDD" id="cd10747">
    <property type="entry name" value="DnaJ_C"/>
    <property type="match status" value="1"/>
</dbReference>
<dbReference type="GO" id="GO:0005737">
    <property type="term" value="C:cytoplasm"/>
    <property type="evidence" value="ECO:0007669"/>
    <property type="project" value="UniProtKB-SubCell"/>
</dbReference>
<keyword evidence="10 13" id="KW-0143">Chaperone</keyword>
<evidence type="ECO:0000259" key="16">
    <source>
        <dbReference type="PROSITE" id="PS51188"/>
    </source>
</evidence>
<evidence type="ECO:0000256" key="9">
    <source>
        <dbReference type="ARBA" id="ARBA00023016"/>
    </source>
</evidence>
<keyword evidence="6 13" id="KW-0677">Repeat</keyword>
<dbReference type="InterPro" id="IPR018253">
    <property type="entry name" value="DnaJ_domain_CS"/>
</dbReference>
<dbReference type="PANTHER" id="PTHR43096:SF52">
    <property type="entry name" value="DNAJ HOMOLOG 1, MITOCHONDRIAL-RELATED"/>
    <property type="match status" value="1"/>
</dbReference>
<feature type="binding site" evidence="13">
    <location>
        <position position="148"/>
    </location>
    <ligand>
        <name>Zn(2+)</name>
        <dbReference type="ChEBI" id="CHEBI:29105"/>
        <label>1</label>
    </ligand>
</feature>
<evidence type="ECO:0000256" key="14">
    <source>
        <dbReference type="PROSITE-ProRule" id="PRU00546"/>
    </source>
</evidence>
<evidence type="ECO:0000256" key="3">
    <source>
        <dbReference type="ARBA" id="ARBA00022490"/>
    </source>
</evidence>
<dbReference type="NCBIfam" id="TIGR02349">
    <property type="entry name" value="DnaJ_bact"/>
    <property type="match status" value="1"/>
</dbReference>
<feature type="repeat" description="CXXCXGXG motif" evidence="13">
    <location>
        <begin position="202"/>
        <end position="209"/>
    </location>
</feature>
<feature type="binding site" evidence="13">
    <location>
        <position position="165"/>
    </location>
    <ligand>
        <name>Zn(2+)</name>
        <dbReference type="ChEBI" id="CHEBI:29105"/>
        <label>2</label>
    </ligand>
</feature>
<dbReference type="Proteomes" id="UP000007434">
    <property type="component" value="Chromosome"/>
</dbReference>
<evidence type="ECO:0000256" key="12">
    <source>
        <dbReference type="ARBA" id="ARBA00067609"/>
    </source>
</evidence>
<dbReference type="STRING" id="656519.Halsa_1683"/>